<gene>
    <name evidence="1" type="ORF">QAD02_006568</name>
</gene>
<comment type="caution">
    <text evidence="1">The sequence shown here is derived from an EMBL/GenBank/DDBJ whole genome shotgun (WGS) entry which is preliminary data.</text>
</comment>
<reference evidence="1" key="1">
    <citation type="submission" date="2023-04" db="EMBL/GenBank/DDBJ databases">
        <title>A chromosome-level genome assembly of the parasitoid wasp Eretmocerus hayati.</title>
        <authorList>
            <person name="Zhong Y."/>
            <person name="Liu S."/>
            <person name="Liu Y."/>
        </authorList>
    </citation>
    <scope>NUCLEOTIDE SEQUENCE</scope>
    <source>
        <strain evidence="1">ZJU_SS_LIU_2023</strain>
    </source>
</reference>
<organism evidence="1 2">
    <name type="scientific">Eretmocerus hayati</name>
    <dbReference type="NCBI Taxonomy" id="131215"/>
    <lineage>
        <taxon>Eukaryota</taxon>
        <taxon>Metazoa</taxon>
        <taxon>Ecdysozoa</taxon>
        <taxon>Arthropoda</taxon>
        <taxon>Hexapoda</taxon>
        <taxon>Insecta</taxon>
        <taxon>Pterygota</taxon>
        <taxon>Neoptera</taxon>
        <taxon>Endopterygota</taxon>
        <taxon>Hymenoptera</taxon>
        <taxon>Apocrita</taxon>
        <taxon>Proctotrupomorpha</taxon>
        <taxon>Chalcidoidea</taxon>
        <taxon>Aphelinidae</taxon>
        <taxon>Aphelininae</taxon>
        <taxon>Eretmocerus</taxon>
    </lineage>
</organism>
<protein>
    <submittedName>
        <fullName evidence="1">Uncharacterized protein</fullName>
    </submittedName>
</protein>
<accession>A0ACC2N232</accession>
<sequence>MKFTNSIFITAIVLFICCIVDAKYDFNLIQQSSGYVEVRTGAKMFWLLMNAEAKNYREKPLIVYLQGGPGTSATGYENFVEIGPLDENLERRNNSWVKDHNLLFIDSPVGTGFSYVEKIEDLATNNAQIVKDLMKLISTFYADHSEFSNVPTYIFSESYGGKVAVELALQWYKDQESKTIKSDLRGVGLGNPWIAPIDIIQTWPSYLLQMGFIDTQGAVKIENAVNFTKQAIKEGRWSDATDRFIRVAKIARAESKGINLYNILTQVSTERMNDSINSLKFMDEPVLSEGESDTIGSPALHALMNGEVKKIVHGAVEWVAFNKTIFDTLKSDFMRPVTGIVEQLLNETKLKISVYTGQLDFIVDTPGTLHWSEKLNWRDSDGWRAAKREVMISNGIIEGFYKTYNRFSFYWVNRAGHRVQSENPEAMSIILKDMTMN</sequence>
<proteinExistence type="predicted"/>
<dbReference type="EMBL" id="CM056744">
    <property type="protein sequence ID" value="KAJ8664906.1"/>
    <property type="molecule type" value="Genomic_DNA"/>
</dbReference>
<keyword evidence="2" id="KW-1185">Reference proteome</keyword>
<evidence type="ECO:0000313" key="1">
    <source>
        <dbReference type="EMBL" id="KAJ8664906.1"/>
    </source>
</evidence>
<evidence type="ECO:0000313" key="2">
    <source>
        <dbReference type="Proteomes" id="UP001239111"/>
    </source>
</evidence>
<name>A0ACC2N232_9HYME</name>
<dbReference type="Proteomes" id="UP001239111">
    <property type="component" value="Chromosome 4"/>
</dbReference>